<evidence type="ECO:0000313" key="1">
    <source>
        <dbReference type="EMBL" id="KAG7442288.1"/>
    </source>
</evidence>
<dbReference type="EMBL" id="MU250552">
    <property type="protein sequence ID" value="KAG7442288.1"/>
    <property type="molecule type" value="Genomic_DNA"/>
</dbReference>
<organism evidence="1 2">
    <name type="scientific">Guyanagaster necrorhizus</name>
    <dbReference type="NCBI Taxonomy" id="856835"/>
    <lineage>
        <taxon>Eukaryota</taxon>
        <taxon>Fungi</taxon>
        <taxon>Dikarya</taxon>
        <taxon>Basidiomycota</taxon>
        <taxon>Agaricomycotina</taxon>
        <taxon>Agaricomycetes</taxon>
        <taxon>Agaricomycetidae</taxon>
        <taxon>Agaricales</taxon>
        <taxon>Marasmiineae</taxon>
        <taxon>Physalacriaceae</taxon>
        <taxon>Guyanagaster</taxon>
    </lineage>
</organism>
<accession>A0A9P7VJI4</accession>
<name>A0A9P7VJI4_9AGAR</name>
<dbReference type="AlphaFoldDB" id="A0A9P7VJI4"/>
<protein>
    <submittedName>
        <fullName evidence="1">Uncharacterized protein</fullName>
    </submittedName>
</protein>
<sequence length="173" mass="19339">MARQPRRHPKLKAVPIGLKIPGYLSTYTYGEAVHDLATNIAFGTRPTGEAYTLTHTRARRQVVFFFGAVACSAPMNSNSEWWGSTKLELASLKIREIAAEGCRQGRLDAVRSWRRGGDPPAGDKKRGWWRKVAEWLRTKWCDDGVGNIRGRARGVVVFQTKKEGFADGRPSLP</sequence>
<evidence type="ECO:0000313" key="2">
    <source>
        <dbReference type="Proteomes" id="UP000812287"/>
    </source>
</evidence>
<comment type="caution">
    <text evidence="1">The sequence shown here is derived from an EMBL/GenBank/DDBJ whole genome shotgun (WGS) entry which is preliminary data.</text>
</comment>
<reference evidence="1" key="1">
    <citation type="submission" date="2020-11" db="EMBL/GenBank/DDBJ databases">
        <title>Adaptations for nitrogen fixation in a non-lichenized fungal sporocarp promotes dispersal by wood-feeding termites.</title>
        <authorList>
            <consortium name="DOE Joint Genome Institute"/>
            <person name="Koch R.A."/>
            <person name="Yoon G."/>
            <person name="Arayal U."/>
            <person name="Lail K."/>
            <person name="Amirebrahimi M."/>
            <person name="Labutti K."/>
            <person name="Lipzen A."/>
            <person name="Riley R."/>
            <person name="Barry K."/>
            <person name="Henrissat B."/>
            <person name="Grigoriev I.V."/>
            <person name="Herr J.R."/>
            <person name="Aime M.C."/>
        </authorList>
    </citation>
    <scope>NUCLEOTIDE SEQUENCE</scope>
    <source>
        <strain evidence="1">MCA 3950</strain>
    </source>
</reference>
<dbReference type="RefSeq" id="XP_043035788.1">
    <property type="nucleotide sequence ID" value="XM_043184429.1"/>
</dbReference>
<dbReference type="GeneID" id="66106726"/>
<gene>
    <name evidence="1" type="ORF">BT62DRAFT_922715</name>
</gene>
<keyword evidence="2" id="KW-1185">Reference proteome</keyword>
<proteinExistence type="predicted"/>
<dbReference type="Proteomes" id="UP000812287">
    <property type="component" value="Unassembled WGS sequence"/>
</dbReference>